<dbReference type="HOGENOM" id="CLU_009665_3_2_1"/>
<dbReference type="AlphaFoldDB" id="A0A0C3BH37"/>
<dbReference type="PANTHER" id="PTHR47178">
    <property type="entry name" value="MONOOXYGENASE, FAD-BINDING"/>
    <property type="match status" value="1"/>
</dbReference>
<keyword evidence="8" id="KW-1185">Reference proteome</keyword>
<feature type="domain" description="FAD-binding" evidence="6">
    <location>
        <begin position="12"/>
        <end position="358"/>
    </location>
</feature>
<dbReference type="InterPro" id="IPR036188">
    <property type="entry name" value="FAD/NAD-bd_sf"/>
</dbReference>
<dbReference type="EMBL" id="KN824283">
    <property type="protein sequence ID" value="KIM30786.1"/>
    <property type="molecule type" value="Genomic_DNA"/>
</dbReference>
<reference evidence="7 8" key="1">
    <citation type="submission" date="2014-04" db="EMBL/GenBank/DDBJ databases">
        <authorList>
            <consortium name="DOE Joint Genome Institute"/>
            <person name="Kuo A."/>
            <person name="Zuccaro A."/>
            <person name="Kohler A."/>
            <person name="Nagy L.G."/>
            <person name="Floudas D."/>
            <person name="Copeland A."/>
            <person name="Barry K.W."/>
            <person name="Cichocki N."/>
            <person name="Veneault-Fourrey C."/>
            <person name="LaButti K."/>
            <person name="Lindquist E.A."/>
            <person name="Lipzen A."/>
            <person name="Lundell T."/>
            <person name="Morin E."/>
            <person name="Murat C."/>
            <person name="Sun H."/>
            <person name="Tunlid A."/>
            <person name="Henrissat B."/>
            <person name="Grigoriev I.V."/>
            <person name="Hibbett D.S."/>
            <person name="Martin F."/>
            <person name="Nordberg H.P."/>
            <person name="Cantor M.N."/>
            <person name="Hua S.X."/>
        </authorList>
    </citation>
    <scope>NUCLEOTIDE SEQUENCE [LARGE SCALE GENOMIC DNA]</scope>
    <source>
        <strain evidence="7 8">MAFF 305830</strain>
    </source>
</reference>
<keyword evidence="5" id="KW-0472">Membrane</keyword>
<feature type="transmembrane region" description="Helical" evidence="5">
    <location>
        <begin position="12"/>
        <end position="29"/>
    </location>
</feature>
<evidence type="ECO:0000256" key="1">
    <source>
        <dbReference type="ARBA" id="ARBA00022630"/>
    </source>
</evidence>
<evidence type="ECO:0000313" key="7">
    <source>
        <dbReference type="EMBL" id="KIM30786.1"/>
    </source>
</evidence>
<dbReference type="PRINTS" id="PR00420">
    <property type="entry name" value="RNGMNOXGNASE"/>
</dbReference>
<evidence type="ECO:0000256" key="4">
    <source>
        <dbReference type="ARBA" id="ARBA00023033"/>
    </source>
</evidence>
<accession>A0A0C3BH37</accession>
<keyword evidence="2" id="KW-0274">FAD</keyword>
<keyword evidence="5" id="KW-0812">Transmembrane</keyword>
<evidence type="ECO:0000259" key="6">
    <source>
        <dbReference type="Pfam" id="PF01494"/>
    </source>
</evidence>
<organism evidence="7 8">
    <name type="scientific">Serendipita vermifera MAFF 305830</name>
    <dbReference type="NCBI Taxonomy" id="933852"/>
    <lineage>
        <taxon>Eukaryota</taxon>
        <taxon>Fungi</taxon>
        <taxon>Dikarya</taxon>
        <taxon>Basidiomycota</taxon>
        <taxon>Agaricomycotina</taxon>
        <taxon>Agaricomycetes</taxon>
        <taxon>Sebacinales</taxon>
        <taxon>Serendipitaceae</taxon>
        <taxon>Serendipita</taxon>
    </lineage>
</organism>
<proteinExistence type="predicted"/>
<name>A0A0C3BH37_SERVB</name>
<dbReference type="GO" id="GO:0004497">
    <property type="term" value="F:monooxygenase activity"/>
    <property type="evidence" value="ECO:0007669"/>
    <property type="project" value="UniProtKB-KW"/>
</dbReference>
<reference evidence="8" key="2">
    <citation type="submission" date="2015-01" db="EMBL/GenBank/DDBJ databases">
        <title>Evolutionary Origins and Diversification of the Mycorrhizal Mutualists.</title>
        <authorList>
            <consortium name="DOE Joint Genome Institute"/>
            <consortium name="Mycorrhizal Genomics Consortium"/>
            <person name="Kohler A."/>
            <person name="Kuo A."/>
            <person name="Nagy L.G."/>
            <person name="Floudas D."/>
            <person name="Copeland A."/>
            <person name="Barry K.W."/>
            <person name="Cichocki N."/>
            <person name="Veneault-Fourrey C."/>
            <person name="LaButti K."/>
            <person name="Lindquist E.A."/>
            <person name="Lipzen A."/>
            <person name="Lundell T."/>
            <person name="Morin E."/>
            <person name="Murat C."/>
            <person name="Riley R."/>
            <person name="Ohm R."/>
            <person name="Sun H."/>
            <person name="Tunlid A."/>
            <person name="Henrissat B."/>
            <person name="Grigoriev I.V."/>
            <person name="Hibbett D.S."/>
            <person name="Martin F."/>
        </authorList>
    </citation>
    <scope>NUCLEOTIDE SEQUENCE [LARGE SCALE GENOMIC DNA]</scope>
    <source>
        <strain evidence="8">MAFF 305830</strain>
    </source>
</reference>
<dbReference type="OrthoDB" id="655030at2759"/>
<gene>
    <name evidence="7" type="ORF">M408DRAFT_270199</name>
</gene>
<keyword evidence="1" id="KW-0285">Flavoprotein</keyword>
<keyword evidence="4" id="KW-0503">Monooxygenase</keyword>
<dbReference type="InterPro" id="IPR002938">
    <property type="entry name" value="FAD-bd"/>
</dbReference>
<keyword evidence="3" id="KW-0560">Oxidoreductase</keyword>
<protein>
    <recommendedName>
        <fullName evidence="6">FAD-binding domain-containing protein</fullName>
    </recommendedName>
</protein>
<evidence type="ECO:0000313" key="8">
    <source>
        <dbReference type="Proteomes" id="UP000054097"/>
    </source>
</evidence>
<dbReference type="Proteomes" id="UP000054097">
    <property type="component" value="Unassembled WGS sequence"/>
</dbReference>
<dbReference type="Pfam" id="PF01494">
    <property type="entry name" value="FAD_binding_3"/>
    <property type="match status" value="1"/>
</dbReference>
<sequence>MASKDSIAPDPPILIIGAGITGLLIAQALKQTGIRYIIFEREPSASHYRQREWGMSIHWSRPLLEELLPTGIHSRLREAQTDPSMDMSGKGDGQVEGGGYMVPFYNGQTGVFMKEMPMKNSIRVSRRKMRALCAEGIQIEYGKNISRIETSSDETTVVAYFEDGSTYRGSTLIGADGAKSKVRELIMGAEDAKPSSVDIVLYNVNVCYGDAQKAKAIRAVHPVNHVALHPGEGISVWTSIQDVPSPDEPETWKFQIMPSWKGTRDETMDDAARLSKLKEIAETLAEPWKSELKWIPDGTPVADNAVSYWKTTQWNNMGGRVTLAGDAAHPMPPHRGQGLNHCISDAMNLVTALKSVYGPSSSPVSLKVAILDYDTEVVKRGSEEVETSLKSAILIHQKMTEAPVLNQGYAKG</sequence>
<evidence type="ECO:0000256" key="5">
    <source>
        <dbReference type="SAM" id="Phobius"/>
    </source>
</evidence>
<evidence type="ECO:0000256" key="3">
    <source>
        <dbReference type="ARBA" id="ARBA00023002"/>
    </source>
</evidence>
<dbReference type="STRING" id="933852.A0A0C3BH37"/>
<dbReference type="Gene3D" id="3.50.50.60">
    <property type="entry name" value="FAD/NAD(P)-binding domain"/>
    <property type="match status" value="1"/>
</dbReference>
<evidence type="ECO:0000256" key="2">
    <source>
        <dbReference type="ARBA" id="ARBA00022827"/>
    </source>
</evidence>
<dbReference type="PANTHER" id="PTHR47178:SF2">
    <property type="entry name" value="FAD-BINDING DOMAIN-CONTAINING PROTEIN"/>
    <property type="match status" value="1"/>
</dbReference>
<keyword evidence="5" id="KW-1133">Transmembrane helix</keyword>
<dbReference type="SUPFAM" id="SSF51905">
    <property type="entry name" value="FAD/NAD(P)-binding domain"/>
    <property type="match status" value="1"/>
</dbReference>
<dbReference type="GO" id="GO:0071949">
    <property type="term" value="F:FAD binding"/>
    <property type="evidence" value="ECO:0007669"/>
    <property type="project" value="InterPro"/>
</dbReference>